<keyword evidence="1" id="KW-0472">Membrane</keyword>
<organism evidence="2 3">
    <name type="scientific">Mycena citricolor</name>
    <dbReference type="NCBI Taxonomy" id="2018698"/>
    <lineage>
        <taxon>Eukaryota</taxon>
        <taxon>Fungi</taxon>
        <taxon>Dikarya</taxon>
        <taxon>Basidiomycota</taxon>
        <taxon>Agaricomycotina</taxon>
        <taxon>Agaricomycetes</taxon>
        <taxon>Agaricomycetidae</taxon>
        <taxon>Agaricales</taxon>
        <taxon>Marasmiineae</taxon>
        <taxon>Mycenaceae</taxon>
        <taxon>Mycena</taxon>
    </lineage>
</organism>
<keyword evidence="3" id="KW-1185">Reference proteome</keyword>
<evidence type="ECO:0000313" key="2">
    <source>
        <dbReference type="EMBL" id="CAK5262560.1"/>
    </source>
</evidence>
<dbReference type="EMBL" id="CAVNYO010000020">
    <property type="protein sequence ID" value="CAK5262560.1"/>
    <property type="molecule type" value="Genomic_DNA"/>
</dbReference>
<keyword evidence="1" id="KW-1133">Transmembrane helix</keyword>
<accession>A0AAD2GSZ3</accession>
<reference evidence="2" key="1">
    <citation type="submission" date="2023-11" db="EMBL/GenBank/DDBJ databases">
        <authorList>
            <person name="De Vega J J."/>
            <person name="De Vega J J."/>
        </authorList>
    </citation>
    <scope>NUCLEOTIDE SEQUENCE</scope>
</reference>
<gene>
    <name evidence="2" type="ORF">MYCIT1_LOCUS1381</name>
</gene>
<evidence type="ECO:0000256" key="1">
    <source>
        <dbReference type="SAM" id="Phobius"/>
    </source>
</evidence>
<dbReference type="AlphaFoldDB" id="A0AAD2GSZ3"/>
<evidence type="ECO:0000313" key="3">
    <source>
        <dbReference type="Proteomes" id="UP001295794"/>
    </source>
</evidence>
<feature type="transmembrane region" description="Helical" evidence="1">
    <location>
        <begin position="137"/>
        <end position="155"/>
    </location>
</feature>
<sequence>MTSARISLSLVVDLNPPVWYLAVKNASSRAPARLELSVARRINRVTSVLAQLFPSIPRAMTRPFLLLTAFLPAAQRVSTTESQEDTIIHGADHSQMCPLSEKQPAPVCANTLRLFSAPSSSDVVPRPQLNAPSITNVLMAASISLLLLAILVLALKRAGQRSRLLRPLSPQIVTEMQPSNSIEEVARLVEIPVSENLSVGHATQEWDPFESENLQSRGGTYCTEGLVLDAQSLIMPAPAAFLDDGSSRFRRRSAAFDVERRLPLMLKTQMDFPAGRRYSAPMALPVLDFDSNEESTDETLPLQTGRVRDMARLWGAAPPSKQNARYWTQFRQGALGDL</sequence>
<proteinExistence type="predicted"/>
<comment type="caution">
    <text evidence="2">The sequence shown here is derived from an EMBL/GenBank/DDBJ whole genome shotgun (WGS) entry which is preliminary data.</text>
</comment>
<name>A0AAD2GSZ3_9AGAR</name>
<keyword evidence="1" id="KW-0812">Transmembrane</keyword>
<protein>
    <submittedName>
        <fullName evidence="2">Uncharacterized protein</fullName>
    </submittedName>
</protein>
<dbReference type="Proteomes" id="UP001295794">
    <property type="component" value="Unassembled WGS sequence"/>
</dbReference>